<keyword evidence="3" id="KW-0813">Transport</keyword>
<name>A0A6J6E124_9ZZZZ</name>
<evidence type="ECO:0000313" key="14">
    <source>
        <dbReference type="EMBL" id="CAB4569074.1"/>
    </source>
</evidence>
<evidence type="ECO:0000256" key="9">
    <source>
        <dbReference type="ARBA" id="ARBA00023157"/>
    </source>
</evidence>
<dbReference type="PANTHER" id="PTHR43469:SF1">
    <property type="entry name" value="SPBETA PROPHAGE-DERIVED DISULFIDE BOND FORMATION PROTEIN B"/>
    <property type="match status" value="1"/>
</dbReference>
<evidence type="ECO:0000256" key="3">
    <source>
        <dbReference type="ARBA" id="ARBA00022448"/>
    </source>
</evidence>
<proteinExistence type="inferred from homology"/>
<keyword evidence="11" id="KW-0676">Redox-active center</keyword>
<evidence type="ECO:0000256" key="6">
    <source>
        <dbReference type="ARBA" id="ARBA00022989"/>
    </source>
</evidence>
<reference evidence="14" key="1">
    <citation type="submission" date="2020-05" db="EMBL/GenBank/DDBJ databases">
        <authorList>
            <person name="Chiriac C."/>
            <person name="Salcher M."/>
            <person name="Ghai R."/>
            <person name="Kavagutti S V."/>
        </authorList>
    </citation>
    <scope>NUCLEOTIDE SEQUENCE</scope>
</reference>
<protein>
    <submittedName>
        <fullName evidence="14">Unannotated protein</fullName>
    </submittedName>
</protein>
<evidence type="ECO:0000256" key="8">
    <source>
        <dbReference type="ARBA" id="ARBA00023136"/>
    </source>
</evidence>
<feature type="transmembrane region" description="Helical" evidence="13">
    <location>
        <begin position="12"/>
        <end position="34"/>
    </location>
</feature>
<accession>A0A6J6E124</accession>
<evidence type="ECO:0000256" key="1">
    <source>
        <dbReference type="ARBA" id="ARBA00004141"/>
    </source>
</evidence>
<dbReference type="GO" id="GO:0015035">
    <property type="term" value="F:protein-disulfide reductase activity"/>
    <property type="evidence" value="ECO:0007669"/>
    <property type="project" value="InterPro"/>
</dbReference>
<evidence type="ECO:0000256" key="11">
    <source>
        <dbReference type="ARBA" id="ARBA00023284"/>
    </source>
</evidence>
<evidence type="ECO:0000256" key="5">
    <source>
        <dbReference type="ARBA" id="ARBA00022982"/>
    </source>
</evidence>
<dbReference type="InterPro" id="IPR003752">
    <property type="entry name" value="DiS_bond_form_DsbB/BdbC"/>
</dbReference>
<dbReference type="InterPro" id="IPR012187">
    <property type="entry name" value="Disulphide_bond_form_BdbC"/>
</dbReference>
<dbReference type="Gene3D" id="1.20.1550.10">
    <property type="entry name" value="DsbB-like"/>
    <property type="match status" value="1"/>
</dbReference>
<feature type="compositionally biased region" description="Polar residues" evidence="12">
    <location>
        <begin position="203"/>
        <end position="214"/>
    </location>
</feature>
<organism evidence="14">
    <name type="scientific">freshwater metagenome</name>
    <dbReference type="NCBI Taxonomy" id="449393"/>
    <lineage>
        <taxon>unclassified sequences</taxon>
        <taxon>metagenomes</taxon>
        <taxon>ecological metagenomes</taxon>
    </lineage>
</organism>
<evidence type="ECO:0000256" key="2">
    <source>
        <dbReference type="ARBA" id="ARBA00007602"/>
    </source>
</evidence>
<feature type="region of interest" description="Disordered" evidence="12">
    <location>
        <begin position="194"/>
        <end position="214"/>
    </location>
</feature>
<keyword evidence="7" id="KW-0560">Oxidoreductase</keyword>
<evidence type="ECO:0000256" key="4">
    <source>
        <dbReference type="ARBA" id="ARBA00022692"/>
    </source>
</evidence>
<dbReference type="GO" id="GO:0016020">
    <property type="term" value="C:membrane"/>
    <property type="evidence" value="ECO:0007669"/>
    <property type="project" value="UniProtKB-SubCell"/>
</dbReference>
<feature type="transmembrane region" description="Helical" evidence="13">
    <location>
        <begin position="46"/>
        <end position="66"/>
    </location>
</feature>
<comment type="similarity">
    <text evidence="2">Belongs to the DsbB family. BdbC subfamily.</text>
</comment>
<dbReference type="AlphaFoldDB" id="A0A6J6E124"/>
<keyword evidence="8 13" id="KW-0472">Membrane</keyword>
<evidence type="ECO:0000256" key="12">
    <source>
        <dbReference type="SAM" id="MobiDB-lite"/>
    </source>
</evidence>
<dbReference type="EMBL" id="CAEZSR010000088">
    <property type="protein sequence ID" value="CAB4569074.1"/>
    <property type="molecule type" value="Genomic_DNA"/>
</dbReference>
<dbReference type="SUPFAM" id="SSF158442">
    <property type="entry name" value="DsbB-like"/>
    <property type="match status" value="1"/>
</dbReference>
<gene>
    <name evidence="14" type="ORF">UFOPK1493_02272</name>
</gene>
<evidence type="ECO:0000256" key="7">
    <source>
        <dbReference type="ARBA" id="ARBA00023002"/>
    </source>
</evidence>
<comment type="subcellular location">
    <subcellularLocation>
        <location evidence="1">Membrane</location>
        <topology evidence="1">Multi-pass membrane protein</topology>
    </subcellularLocation>
</comment>
<evidence type="ECO:0000256" key="13">
    <source>
        <dbReference type="SAM" id="Phobius"/>
    </source>
</evidence>
<keyword evidence="9" id="KW-1015">Disulfide bond</keyword>
<keyword evidence="5" id="KW-0249">Electron transport</keyword>
<keyword evidence="10" id="KW-0143">Chaperone</keyword>
<dbReference type="Pfam" id="PF02600">
    <property type="entry name" value="DsbB"/>
    <property type="match status" value="1"/>
</dbReference>
<sequence length="214" mass="22842">MAVMSLSAAERFLSLLALLAGVIAVAVVVLRVVPAGRATLSQLAPASRWLAFAIAATAMAGSLYFSEVHEFEPCKLCWYQRIAMFSSAIVLLVAALRRDRNARWYVVPLAGAGIVVSIYHYLLEWYPQLETGACSVSVPCTAVWYREFGFVTLSFSALCGFAAILALMLFVPQAGGVTDVTDAIDDAIVAAGPDQEARHGQATEPSVPTGTPSR</sequence>
<keyword evidence="4 13" id="KW-0812">Transmembrane</keyword>
<evidence type="ECO:0000256" key="10">
    <source>
        <dbReference type="ARBA" id="ARBA00023186"/>
    </source>
</evidence>
<dbReference type="InterPro" id="IPR023380">
    <property type="entry name" value="DsbB-like_sf"/>
</dbReference>
<feature type="transmembrane region" description="Helical" evidence="13">
    <location>
        <begin position="103"/>
        <end position="122"/>
    </location>
</feature>
<dbReference type="PANTHER" id="PTHR43469">
    <property type="entry name" value="DISULFIDE FORMATION PROTEIN-RELATED"/>
    <property type="match status" value="1"/>
</dbReference>
<dbReference type="GO" id="GO:0006457">
    <property type="term" value="P:protein folding"/>
    <property type="evidence" value="ECO:0007669"/>
    <property type="project" value="InterPro"/>
</dbReference>
<feature type="transmembrane region" description="Helical" evidence="13">
    <location>
        <begin position="148"/>
        <end position="171"/>
    </location>
</feature>
<keyword evidence="6 13" id="KW-1133">Transmembrane helix</keyword>